<dbReference type="SUPFAM" id="SSF48008">
    <property type="entry name" value="GntR ligand-binding domain-like"/>
    <property type="match status" value="1"/>
</dbReference>
<keyword evidence="3" id="KW-0804">Transcription</keyword>
<reference evidence="5 6" key="1">
    <citation type="submission" date="2024-02" db="EMBL/GenBank/DDBJ databases">
        <authorList>
            <person name="Saticioglu I.B."/>
        </authorList>
    </citation>
    <scope>NUCLEOTIDE SEQUENCE [LARGE SCALE GENOMIC DNA]</scope>
    <source>
        <strain evidence="5 6">Mu-86</strain>
    </source>
</reference>
<dbReference type="PRINTS" id="PR00035">
    <property type="entry name" value="HTHGNTR"/>
</dbReference>
<dbReference type="InterPro" id="IPR036388">
    <property type="entry name" value="WH-like_DNA-bd_sf"/>
</dbReference>
<evidence type="ECO:0000259" key="4">
    <source>
        <dbReference type="PROSITE" id="PS50949"/>
    </source>
</evidence>
<dbReference type="InterPro" id="IPR036390">
    <property type="entry name" value="WH_DNA-bd_sf"/>
</dbReference>
<evidence type="ECO:0000256" key="2">
    <source>
        <dbReference type="ARBA" id="ARBA00023125"/>
    </source>
</evidence>
<dbReference type="RefSeq" id="WP_337336953.1">
    <property type="nucleotide sequence ID" value="NZ_JBBDGL010000001.1"/>
</dbReference>
<dbReference type="InterPro" id="IPR008920">
    <property type="entry name" value="TF_FadR/GntR_C"/>
</dbReference>
<organism evidence="5 6">
    <name type="scientific">Microbacterium marmarense</name>
    <dbReference type="NCBI Taxonomy" id="3122051"/>
    <lineage>
        <taxon>Bacteria</taxon>
        <taxon>Bacillati</taxon>
        <taxon>Actinomycetota</taxon>
        <taxon>Actinomycetes</taxon>
        <taxon>Micrococcales</taxon>
        <taxon>Microbacteriaceae</taxon>
        <taxon>Microbacterium</taxon>
    </lineage>
</organism>
<keyword evidence="6" id="KW-1185">Reference proteome</keyword>
<dbReference type="CDD" id="cd07377">
    <property type="entry name" value="WHTH_GntR"/>
    <property type="match status" value="1"/>
</dbReference>
<keyword evidence="1" id="KW-0805">Transcription regulation</keyword>
<dbReference type="SMART" id="SM00345">
    <property type="entry name" value="HTH_GNTR"/>
    <property type="match status" value="1"/>
</dbReference>
<evidence type="ECO:0000313" key="6">
    <source>
        <dbReference type="Proteomes" id="UP001368654"/>
    </source>
</evidence>
<dbReference type="Pfam" id="PF00392">
    <property type="entry name" value="GntR"/>
    <property type="match status" value="1"/>
</dbReference>
<feature type="domain" description="HTH gntR-type" evidence="4">
    <location>
        <begin position="18"/>
        <end position="86"/>
    </location>
</feature>
<dbReference type="InterPro" id="IPR000524">
    <property type="entry name" value="Tscrpt_reg_HTH_GntR"/>
</dbReference>
<sequence>MTTGDAASSPATSRVPIDRIGATVLKELVETIVSGQIQPADALPPEAVLSQEFGVSRTVIRESVKRLQEKGMVTVAQGRGTHVNPMSSWNLLDPLVISSLIGHDDALGILDDLSVVRGALEAAMAGAVAAKRTSDDLARLTASFEQMESVLHDSASYRDADVRFHLLVMQLSGNILAENVAHGLFERALESSRYHGVDPAQAFEITHAEHQLIFDAIVAGDREAARQAMEAHILGSWDRRRLPTHPRD</sequence>
<name>A0ABU8LQH8_9MICO</name>
<dbReference type="Gene3D" id="1.10.10.10">
    <property type="entry name" value="Winged helix-like DNA-binding domain superfamily/Winged helix DNA-binding domain"/>
    <property type="match status" value="1"/>
</dbReference>
<dbReference type="Gene3D" id="1.20.120.530">
    <property type="entry name" value="GntR ligand-binding domain-like"/>
    <property type="match status" value="1"/>
</dbReference>
<accession>A0ABU8LQH8</accession>
<dbReference type="PANTHER" id="PTHR43537:SF44">
    <property type="entry name" value="GNTR FAMILY REGULATORY PROTEIN"/>
    <property type="match status" value="1"/>
</dbReference>
<evidence type="ECO:0000256" key="1">
    <source>
        <dbReference type="ARBA" id="ARBA00023015"/>
    </source>
</evidence>
<dbReference type="SUPFAM" id="SSF46785">
    <property type="entry name" value="Winged helix' DNA-binding domain"/>
    <property type="match status" value="1"/>
</dbReference>
<dbReference type="PANTHER" id="PTHR43537">
    <property type="entry name" value="TRANSCRIPTIONAL REGULATOR, GNTR FAMILY"/>
    <property type="match status" value="1"/>
</dbReference>
<dbReference type="InterPro" id="IPR011711">
    <property type="entry name" value="GntR_C"/>
</dbReference>
<dbReference type="EMBL" id="JBBDGL010000001">
    <property type="protein sequence ID" value="MEJ1154517.1"/>
    <property type="molecule type" value="Genomic_DNA"/>
</dbReference>
<dbReference type="Pfam" id="PF07729">
    <property type="entry name" value="FCD"/>
    <property type="match status" value="1"/>
</dbReference>
<proteinExistence type="predicted"/>
<gene>
    <name evidence="5" type="ORF">WDU96_02755</name>
</gene>
<keyword evidence="2" id="KW-0238">DNA-binding</keyword>
<dbReference type="PROSITE" id="PS50949">
    <property type="entry name" value="HTH_GNTR"/>
    <property type="match status" value="1"/>
</dbReference>
<protein>
    <submittedName>
        <fullName evidence="5">FadR/GntR family transcriptional regulator</fullName>
    </submittedName>
</protein>
<dbReference type="SMART" id="SM00895">
    <property type="entry name" value="FCD"/>
    <property type="match status" value="1"/>
</dbReference>
<evidence type="ECO:0000256" key="3">
    <source>
        <dbReference type="ARBA" id="ARBA00023163"/>
    </source>
</evidence>
<evidence type="ECO:0000313" key="5">
    <source>
        <dbReference type="EMBL" id="MEJ1154517.1"/>
    </source>
</evidence>
<comment type="caution">
    <text evidence="5">The sequence shown here is derived from an EMBL/GenBank/DDBJ whole genome shotgun (WGS) entry which is preliminary data.</text>
</comment>
<dbReference type="Proteomes" id="UP001368654">
    <property type="component" value="Unassembled WGS sequence"/>
</dbReference>